<dbReference type="RefSeq" id="WP_072736056.1">
    <property type="nucleotide sequence ID" value="NZ_CP048813.1"/>
</dbReference>
<keyword evidence="8" id="KW-1185">Reference proteome</keyword>
<proteinExistence type="inferred from homology"/>
<evidence type="ECO:0000256" key="1">
    <source>
        <dbReference type="ARBA" id="ARBA00022630"/>
    </source>
</evidence>
<feature type="domain" description="Acyl-CoA oxidase/dehydrogenase middle" evidence="4">
    <location>
        <begin position="143"/>
        <end position="225"/>
    </location>
</feature>
<gene>
    <name evidence="7" type="ORF">SAMN05444695_101517</name>
</gene>
<feature type="domain" description="Acyl-CoA dehydrogenase C-terminal" evidence="6">
    <location>
        <begin position="251"/>
        <end position="383"/>
    </location>
</feature>
<dbReference type="InterPro" id="IPR050741">
    <property type="entry name" value="Acyl-CoA_dehydrogenase"/>
</dbReference>
<keyword evidence="1" id="KW-0285">Flavoprotein</keyword>
<evidence type="ECO:0000313" key="8">
    <source>
        <dbReference type="Proteomes" id="UP000183263"/>
    </source>
</evidence>
<dbReference type="Pfam" id="PF02771">
    <property type="entry name" value="Acyl-CoA_dh_N"/>
    <property type="match status" value="1"/>
</dbReference>
<dbReference type="GO" id="GO:0005737">
    <property type="term" value="C:cytoplasm"/>
    <property type="evidence" value="ECO:0007669"/>
    <property type="project" value="TreeGrafter"/>
</dbReference>
<reference evidence="7 8" key="1">
    <citation type="submission" date="2016-10" db="EMBL/GenBank/DDBJ databases">
        <authorList>
            <person name="de Groot N.N."/>
        </authorList>
    </citation>
    <scope>NUCLEOTIDE SEQUENCE [LARGE SCALE GENOMIC DNA]</scope>
    <source>
        <strain evidence="7 8">DSM 44892</strain>
    </source>
</reference>
<name>A0A1G8ARI5_9NOCA</name>
<dbReference type="Gene3D" id="1.10.540.10">
    <property type="entry name" value="Acyl-CoA dehydrogenase/oxidase, N-terminal domain"/>
    <property type="match status" value="1"/>
</dbReference>
<evidence type="ECO:0000259" key="5">
    <source>
        <dbReference type="Pfam" id="PF02771"/>
    </source>
</evidence>
<dbReference type="InterPro" id="IPR036250">
    <property type="entry name" value="AcylCo_DH-like_C"/>
</dbReference>
<dbReference type="PIRSF" id="PIRSF016578">
    <property type="entry name" value="HsaA"/>
    <property type="match status" value="1"/>
</dbReference>
<accession>A0A1G8ARI5</accession>
<sequence length="408" mass="43066">MTIVDSTSATTPGRLTGPEHALTTARELAAQFAPGAADRDARRVLPHEQIRALAASGLLASTVPAEHGGIDVSTETLTEIFRILAEADPSVAQIPHSHFTFLEVLRLQATEAQRSYFYGEVLAGKTFANAQSERGTTTIDRDDTTLTSRSEDYVLDGRKYYSTGALFADWIAVRASFDGAESPAGRPAKAVAFVPRDTPGVTVEDDWDGLGQKTTASGTVTLDHVSVPAAHVVAYSPIFDVPTTYGAQAQILHAAIDAGIAVAALAEGVAAARAARPYFEADVDRAVDDPLLIQAAGEATVTVRGALALLGEGARAVDAARRDLTEHSAAEASIAAAAAKVAAARASLEASTVLFELGGTRSASESANRSRHWRDARTHTLHDPTRWKLQHIGRWALSGTLPPRHGLL</sequence>
<dbReference type="GO" id="GO:0050660">
    <property type="term" value="F:flavin adenine dinucleotide binding"/>
    <property type="evidence" value="ECO:0007669"/>
    <property type="project" value="InterPro"/>
</dbReference>
<dbReference type="AlphaFoldDB" id="A0A1G8ARI5"/>
<dbReference type="PANTHER" id="PTHR48083">
    <property type="entry name" value="MEDIUM-CHAIN SPECIFIC ACYL-COA DEHYDROGENASE, MITOCHONDRIAL-RELATED"/>
    <property type="match status" value="1"/>
</dbReference>
<dbReference type="Gene3D" id="2.40.110.10">
    <property type="entry name" value="Butyryl-CoA Dehydrogenase, subunit A, domain 2"/>
    <property type="match status" value="1"/>
</dbReference>
<dbReference type="InterPro" id="IPR013107">
    <property type="entry name" value="Acyl-CoA_DH_C"/>
</dbReference>
<dbReference type="Gene3D" id="1.20.140.10">
    <property type="entry name" value="Butyryl-CoA Dehydrogenase, subunit A, domain 3"/>
    <property type="match status" value="1"/>
</dbReference>
<dbReference type="GO" id="GO:0003995">
    <property type="term" value="F:acyl-CoA dehydrogenase activity"/>
    <property type="evidence" value="ECO:0007669"/>
    <property type="project" value="TreeGrafter"/>
</dbReference>
<dbReference type="Proteomes" id="UP000183263">
    <property type="component" value="Unassembled WGS sequence"/>
</dbReference>
<keyword evidence="2" id="KW-0560">Oxidoreductase</keyword>
<dbReference type="InterPro" id="IPR006091">
    <property type="entry name" value="Acyl-CoA_Oxase/DH_mid-dom"/>
</dbReference>
<dbReference type="InterPro" id="IPR037069">
    <property type="entry name" value="AcylCoA_DH/ox_N_sf"/>
</dbReference>
<protein>
    <submittedName>
        <fullName evidence="7">Sulfur acquisition oxidoreductase, SfnB family</fullName>
    </submittedName>
</protein>
<dbReference type="OrthoDB" id="571684at2"/>
<dbReference type="GO" id="GO:0016712">
    <property type="term" value="F:oxidoreductase activity, acting on paired donors, with incorporation or reduction of molecular oxygen, reduced flavin or flavoprotein as one donor, and incorporation of one atom of oxygen"/>
    <property type="evidence" value="ECO:0007669"/>
    <property type="project" value="TreeGrafter"/>
</dbReference>
<dbReference type="GO" id="GO:0033539">
    <property type="term" value="P:fatty acid beta-oxidation using acyl-CoA dehydrogenase"/>
    <property type="evidence" value="ECO:0007669"/>
    <property type="project" value="TreeGrafter"/>
</dbReference>
<dbReference type="InterPro" id="IPR013786">
    <property type="entry name" value="AcylCoA_DH/ox_N"/>
</dbReference>
<dbReference type="EMBL" id="FNDN01000001">
    <property type="protein sequence ID" value="SDH23585.1"/>
    <property type="molecule type" value="Genomic_DNA"/>
</dbReference>
<dbReference type="PANTHER" id="PTHR48083:SF19">
    <property type="entry name" value="FLAVIN-DEPENDENT MONOOXYGENASE, OXYGENASE SUBUNIT HSAA"/>
    <property type="match status" value="1"/>
</dbReference>
<evidence type="ECO:0000256" key="3">
    <source>
        <dbReference type="ARBA" id="ARBA00049661"/>
    </source>
</evidence>
<feature type="domain" description="Acyl-CoA dehydrogenase/oxidase N-terminal" evidence="5">
    <location>
        <begin position="23"/>
        <end position="124"/>
    </location>
</feature>
<comment type="similarity">
    <text evidence="3">Belongs to the HpaH/HsaA monooxygenase family.</text>
</comment>
<dbReference type="InterPro" id="IPR023922">
    <property type="entry name" value="S04_starv_induced_SfnB"/>
</dbReference>
<dbReference type="NCBIfam" id="TIGR04022">
    <property type="entry name" value="sulfur_SfnB"/>
    <property type="match status" value="1"/>
</dbReference>
<evidence type="ECO:0000256" key="2">
    <source>
        <dbReference type="ARBA" id="ARBA00023002"/>
    </source>
</evidence>
<dbReference type="InterPro" id="IPR009100">
    <property type="entry name" value="AcylCoA_DH/oxidase_NM_dom_sf"/>
</dbReference>
<dbReference type="InterPro" id="IPR046373">
    <property type="entry name" value="Acyl-CoA_Oxase/DH_mid-dom_sf"/>
</dbReference>
<organism evidence="7 8">
    <name type="scientific">Rhodococcus triatomae</name>
    <dbReference type="NCBI Taxonomy" id="300028"/>
    <lineage>
        <taxon>Bacteria</taxon>
        <taxon>Bacillati</taxon>
        <taxon>Actinomycetota</taxon>
        <taxon>Actinomycetes</taxon>
        <taxon>Mycobacteriales</taxon>
        <taxon>Nocardiaceae</taxon>
        <taxon>Rhodococcus</taxon>
    </lineage>
</organism>
<evidence type="ECO:0000259" key="4">
    <source>
        <dbReference type="Pfam" id="PF02770"/>
    </source>
</evidence>
<evidence type="ECO:0000259" key="6">
    <source>
        <dbReference type="Pfam" id="PF08028"/>
    </source>
</evidence>
<dbReference type="Pfam" id="PF08028">
    <property type="entry name" value="Acyl-CoA_dh_2"/>
    <property type="match status" value="1"/>
</dbReference>
<dbReference type="Pfam" id="PF02770">
    <property type="entry name" value="Acyl-CoA_dh_M"/>
    <property type="match status" value="1"/>
</dbReference>
<dbReference type="SUPFAM" id="SSF47203">
    <property type="entry name" value="Acyl-CoA dehydrogenase C-terminal domain-like"/>
    <property type="match status" value="1"/>
</dbReference>
<dbReference type="SUPFAM" id="SSF56645">
    <property type="entry name" value="Acyl-CoA dehydrogenase NM domain-like"/>
    <property type="match status" value="1"/>
</dbReference>
<evidence type="ECO:0000313" key="7">
    <source>
        <dbReference type="EMBL" id="SDH23585.1"/>
    </source>
</evidence>